<keyword evidence="5" id="KW-1185">Reference proteome</keyword>
<evidence type="ECO:0000259" key="3">
    <source>
        <dbReference type="Pfam" id="PF04453"/>
    </source>
</evidence>
<evidence type="ECO:0000256" key="2">
    <source>
        <dbReference type="HAMAP-Rule" id="MF_01411"/>
    </source>
</evidence>
<evidence type="ECO:0000313" key="5">
    <source>
        <dbReference type="Proteomes" id="UP001082899"/>
    </source>
</evidence>
<keyword evidence="2" id="KW-0998">Cell outer membrane</keyword>
<dbReference type="InterPro" id="IPR050218">
    <property type="entry name" value="LptD"/>
</dbReference>
<dbReference type="EMBL" id="JAPMXC010000001">
    <property type="protein sequence ID" value="MCY0387367.1"/>
    <property type="molecule type" value="Genomic_DNA"/>
</dbReference>
<comment type="function">
    <text evidence="2">Together with LptE, is involved in the assembly of lipopolysaccharide (LPS) at the surface of the outer membrane.</text>
</comment>
<name>A0ABT3ZLS0_9BURK</name>
<evidence type="ECO:0000256" key="1">
    <source>
        <dbReference type="ARBA" id="ARBA00022729"/>
    </source>
</evidence>
<reference evidence="4" key="1">
    <citation type="submission" date="2022-11" db="EMBL/GenBank/DDBJ databases">
        <title>Robbsia betulipollinis sp. nov., isolated from pollen of birch (Betula pendula).</title>
        <authorList>
            <person name="Shi H."/>
            <person name="Ambika Manirajan B."/>
            <person name="Ratering S."/>
            <person name="Geissler-Plaum R."/>
            <person name="Schnell S."/>
        </authorList>
    </citation>
    <scope>NUCLEOTIDE SEQUENCE</scope>
    <source>
        <strain evidence="4">Bb-Pol-6</strain>
    </source>
</reference>
<dbReference type="HAMAP" id="MF_01411">
    <property type="entry name" value="LPS_assembly_LptD"/>
    <property type="match status" value="1"/>
</dbReference>
<gene>
    <name evidence="2" type="primary">lptD</name>
    <name evidence="4" type="ORF">OVY01_08990</name>
</gene>
<keyword evidence="2" id="KW-0472">Membrane</keyword>
<keyword evidence="1 2" id="KW-0732">Signal</keyword>
<comment type="caution">
    <text evidence="4">The sequence shown here is derived from an EMBL/GenBank/DDBJ whole genome shotgun (WGS) entry which is preliminary data.</text>
</comment>
<dbReference type="Proteomes" id="UP001082899">
    <property type="component" value="Unassembled WGS sequence"/>
</dbReference>
<feature type="domain" description="LptD C-terminal" evidence="3">
    <location>
        <begin position="316"/>
        <end position="695"/>
    </location>
</feature>
<comment type="subcellular location">
    <subcellularLocation>
        <location evidence="2">Cell outer membrane</location>
    </subcellularLocation>
</comment>
<proteinExistence type="inferred from homology"/>
<accession>A0ABT3ZLS0</accession>
<sequence length="794" mass="88445">MPPRLFIRSNPFASPPSRRKRVVIALFAAGCVSPVTGFAQLTGDAARPVALDPKWGFSLAPQIVEQPLAPGQTSGTFSLGDHVSADGERQTTLTGNAELRRYGAIIRADKIHYDADTDVADAYGNVRINQHGNLFVGPRAQMALEARVGYMLTPTYHFGESGAGGKGERLDMLDDERTRITRGTYSACACADPSWYVRASRFDMDQGDNLGTALNGVLFFQGVPIFASPYLTFPLSSDRQSGVLPPTFTYSSTSGADITIPYYVNIAPNRDLTLRPRILERRGAFLGMDYRYLSPTYSGTDTIEYMPHDAVAQRDNRYAIFLKHNQNFGDGFSGYINYNRVSDAAYTSDLSSGNTIIYNGTQLLFQQEAGLRYDKGPWSVLVREQRWQSLDNAAPPYSREPELDVNYQKYDVGGFDFGAEGNYTRFTSIESTMPEGERLFLNPYISYPIVHPGWFVIPKVQYHLASYNLSYIPSTISSTQPQSLPNKNINVAIPTVSLDSGLKFERHVRVFGRDYIQTLEPRLFYVYTPYRNQSDIPVFDTAQSDFGLAEIFTTNTFVGNDRIADANRLTAAVTTRFLNPDTGDERARFVIAQQYNFRMQQTTMPNVSVDESSRTDLILGASFKLTDTFATQNAFQYNQETNQIDRLNTGFAWSPEDRKVINLAYRYTRATSTLADTTGEIKQAVLSAQWPVMRNVYAVGRVNYAFDSHRLVDGLLGFQYDAPCWTLGMAIQRYANGLTTTGLPATGTRFLAQLTLKGFSNIDNGLVASFRASVPGYVPPPPPADPVSRFSDYD</sequence>
<comment type="subunit">
    <text evidence="2">Component of the lipopolysaccharide transport and assembly complex. Interacts with LptE and LptA.</text>
</comment>
<evidence type="ECO:0000313" key="4">
    <source>
        <dbReference type="EMBL" id="MCY0387367.1"/>
    </source>
</evidence>
<dbReference type="InterPro" id="IPR007543">
    <property type="entry name" value="LptD_C"/>
</dbReference>
<dbReference type="RefSeq" id="WP_267847114.1">
    <property type="nucleotide sequence ID" value="NZ_JAPMXC010000001.1"/>
</dbReference>
<comment type="similarity">
    <text evidence="2">Belongs to the LptD family.</text>
</comment>
<dbReference type="InterPro" id="IPR020889">
    <property type="entry name" value="LipoPS_assembly_LptD"/>
</dbReference>
<protein>
    <recommendedName>
        <fullName evidence="2">LPS-assembly protein LptD</fullName>
    </recommendedName>
</protein>
<organism evidence="4 5">
    <name type="scientific">Robbsia betulipollinis</name>
    <dbReference type="NCBI Taxonomy" id="2981849"/>
    <lineage>
        <taxon>Bacteria</taxon>
        <taxon>Pseudomonadati</taxon>
        <taxon>Pseudomonadota</taxon>
        <taxon>Betaproteobacteria</taxon>
        <taxon>Burkholderiales</taxon>
        <taxon>Burkholderiaceae</taxon>
        <taxon>Robbsia</taxon>
    </lineage>
</organism>
<comment type="caution">
    <text evidence="2">Lacks conserved residue(s) required for the propagation of feature annotation.</text>
</comment>
<dbReference type="PANTHER" id="PTHR30189">
    <property type="entry name" value="LPS-ASSEMBLY PROTEIN"/>
    <property type="match status" value="1"/>
</dbReference>
<dbReference type="Pfam" id="PF04453">
    <property type="entry name" value="LptD"/>
    <property type="match status" value="1"/>
</dbReference>
<dbReference type="PANTHER" id="PTHR30189:SF1">
    <property type="entry name" value="LPS-ASSEMBLY PROTEIN LPTD"/>
    <property type="match status" value="1"/>
</dbReference>